<gene>
    <name evidence="2" type="ORF">E3C22_10040</name>
</gene>
<evidence type="ECO:0000313" key="3">
    <source>
        <dbReference type="Proteomes" id="UP000298179"/>
    </source>
</evidence>
<accession>A0A4Y8RKL5</accession>
<proteinExistence type="predicted"/>
<keyword evidence="1" id="KW-0812">Transmembrane</keyword>
<dbReference type="Proteomes" id="UP000298179">
    <property type="component" value="Unassembled WGS sequence"/>
</dbReference>
<name>A0A4Y8RKL5_9HYPH</name>
<organism evidence="2 3">
    <name type="scientific">Jiella endophytica</name>
    <dbReference type="NCBI Taxonomy" id="2558362"/>
    <lineage>
        <taxon>Bacteria</taxon>
        <taxon>Pseudomonadati</taxon>
        <taxon>Pseudomonadota</taxon>
        <taxon>Alphaproteobacteria</taxon>
        <taxon>Hyphomicrobiales</taxon>
        <taxon>Aurantimonadaceae</taxon>
        <taxon>Jiella</taxon>
    </lineage>
</organism>
<dbReference type="EMBL" id="SOZD01000003">
    <property type="protein sequence ID" value="TFF22800.1"/>
    <property type="molecule type" value="Genomic_DNA"/>
</dbReference>
<protein>
    <submittedName>
        <fullName evidence="2">DUF2474 domain-containing protein</fullName>
    </submittedName>
</protein>
<comment type="caution">
    <text evidence="2">The sequence shown here is derived from an EMBL/GenBank/DDBJ whole genome shotgun (WGS) entry which is preliminary data.</text>
</comment>
<dbReference type="RefSeq" id="WP_134761902.1">
    <property type="nucleotide sequence ID" value="NZ_SOZD01000003.1"/>
</dbReference>
<dbReference type="AlphaFoldDB" id="A0A4Y8RKL5"/>
<evidence type="ECO:0000313" key="2">
    <source>
        <dbReference type="EMBL" id="TFF22800.1"/>
    </source>
</evidence>
<reference evidence="2 3" key="1">
    <citation type="submission" date="2019-03" db="EMBL/GenBank/DDBJ databases">
        <title>Jiella endophytica sp. nov., a novel endophytic bacterium isolated from root of Ficus microcarpa Linn. f.</title>
        <authorList>
            <person name="Tuo L."/>
        </authorList>
    </citation>
    <scope>NUCLEOTIDE SEQUENCE [LARGE SCALE GENOMIC DNA]</scope>
    <source>
        <strain evidence="2 3">CBS5Q-3</strain>
    </source>
</reference>
<dbReference type="OrthoDB" id="7364532at2"/>
<evidence type="ECO:0000256" key="1">
    <source>
        <dbReference type="SAM" id="Phobius"/>
    </source>
</evidence>
<feature type="transmembrane region" description="Helical" evidence="1">
    <location>
        <begin position="20"/>
        <end position="44"/>
    </location>
</feature>
<keyword evidence="3" id="KW-1185">Reference proteome</keyword>
<keyword evidence="1" id="KW-1133">Transmembrane helix</keyword>
<sequence>MTPEDVRRETDKSPRWHRWLWFVLFWLAGVGMVGAVALTLRLVLVG</sequence>
<keyword evidence="1" id="KW-0472">Membrane</keyword>